<gene>
    <name evidence="1" type="ORF">FRACA_1050016</name>
</gene>
<evidence type="ECO:0000313" key="1">
    <source>
        <dbReference type="EMBL" id="SNQ45632.1"/>
    </source>
</evidence>
<protein>
    <recommendedName>
        <fullName evidence="3">Lipoprotein</fullName>
    </recommendedName>
</protein>
<organism evidence="1 2">
    <name type="scientific">Frankia canadensis</name>
    <dbReference type="NCBI Taxonomy" id="1836972"/>
    <lineage>
        <taxon>Bacteria</taxon>
        <taxon>Bacillati</taxon>
        <taxon>Actinomycetota</taxon>
        <taxon>Actinomycetes</taxon>
        <taxon>Frankiales</taxon>
        <taxon>Frankiaceae</taxon>
        <taxon>Frankia</taxon>
    </lineage>
</organism>
<dbReference type="EMBL" id="FZMO01000008">
    <property type="protein sequence ID" value="SNQ45632.1"/>
    <property type="molecule type" value="Genomic_DNA"/>
</dbReference>
<keyword evidence="2" id="KW-1185">Reference proteome</keyword>
<proteinExistence type="predicted"/>
<dbReference type="AlphaFoldDB" id="A0A2I2KIY7"/>
<accession>A0A2I2KIY7</accession>
<dbReference type="Proteomes" id="UP000234331">
    <property type="component" value="Unassembled WGS sequence"/>
</dbReference>
<dbReference type="RefSeq" id="WP_101829779.1">
    <property type="nucleotide sequence ID" value="NZ_FZMO01000008.1"/>
</dbReference>
<evidence type="ECO:0000313" key="2">
    <source>
        <dbReference type="Proteomes" id="UP000234331"/>
    </source>
</evidence>
<reference evidence="1 2" key="1">
    <citation type="submission" date="2017-06" db="EMBL/GenBank/DDBJ databases">
        <authorList>
            <person name="Kim H.J."/>
            <person name="Triplett B.A."/>
        </authorList>
    </citation>
    <scope>NUCLEOTIDE SEQUENCE [LARGE SCALE GENOMIC DNA]</scope>
    <source>
        <strain evidence="1">FRACA_ARgP5</strain>
    </source>
</reference>
<evidence type="ECO:0008006" key="3">
    <source>
        <dbReference type="Google" id="ProtNLM"/>
    </source>
</evidence>
<sequence length="241" mass="24713">MRARPWRGARPRPLLGLGAGLLAALVALAVPACSGGGDGGGPTNGLEKLSAGEVGTRALAALRTAPGAHVAGTVADASADAPNRYDLVMSSTTTKGTIEEYGQQTQLVKIGKDTYVRRSRAYYAATGDTAASDLLADRWVRLAAADAAKYSYFTLDRYSDSLRGFTAGLTGGVRQQKVDGDRAVQASSPDGTSFLVANTGPAYPLRITVTGRSTSQLSFGDYRAPGAVTAPAGAVDLSSLG</sequence>
<dbReference type="OrthoDB" id="3745543at2"/>
<name>A0A2I2KIY7_9ACTN</name>